<evidence type="ECO:0000256" key="1">
    <source>
        <dbReference type="ARBA" id="ARBA00007547"/>
    </source>
</evidence>
<dbReference type="InterPro" id="IPR037617">
    <property type="entry name" value="LIPB1/2_SAM_1"/>
</dbReference>
<protein>
    <submittedName>
        <fullName evidence="10">LOW QUALITY PROTEIN: liprin-beta-1-like</fullName>
    </submittedName>
</protein>
<dbReference type="OMA" id="XEELASL"/>
<feature type="compositionally biased region" description="Polar residues" evidence="7">
    <location>
        <begin position="739"/>
        <end position="749"/>
    </location>
</feature>
<evidence type="ECO:0000259" key="8">
    <source>
        <dbReference type="PROSITE" id="PS50105"/>
    </source>
</evidence>
<feature type="compositionally biased region" description="Basic and acidic residues" evidence="7">
    <location>
        <begin position="679"/>
        <end position="691"/>
    </location>
</feature>
<dbReference type="InterPro" id="IPR037618">
    <property type="entry name" value="LIPB1/2_SAM_2nd"/>
</dbReference>
<dbReference type="PROSITE" id="PS50105">
    <property type="entry name" value="SAM_DOMAIN"/>
    <property type="match status" value="2"/>
</dbReference>
<evidence type="ECO:0000256" key="3">
    <source>
        <dbReference type="ARBA" id="ARBA00022737"/>
    </source>
</evidence>
<dbReference type="Gene3D" id="1.10.150.50">
    <property type="entry name" value="Transcription Factor, Ets-1"/>
    <property type="match status" value="3"/>
</dbReference>
<dbReference type="FunFam" id="1.10.150.50:FF:000007">
    <property type="entry name" value="Liprin-beta-1 isoform 1"/>
    <property type="match status" value="1"/>
</dbReference>
<dbReference type="GeneID" id="118413201"/>
<evidence type="ECO:0000313" key="10">
    <source>
        <dbReference type="RefSeq" id="XP_035672311.1"/>
    </source>
</evidence>
<reference evidence="10" key="2">
    <citation type="submission" date="2025-08" db="UniProtKB">
        <authorList>
            <consortium name="RefSeq"/>
        </authorList>
    </citation>
    <scope>IDENTIFICATION</scope>
    <source>
        <strain evidence="10">S238N-H82</strain>
        <tissue evidence="10">Testes</tissue>
    </source>
</reference>
<comment type="function">
    <text evidence="5">May regulate the disassembly of focal adhesions. Did not bind receptor-like tyrosine phosphatases type 2A.</text>
</comment>
<dbReference type="InterPro" id="IPR029515">
    <property type="entry name" value="Liprin"/>
</dbReference>
<dbReference type="OrthoDB" id="6516566at2759"/>
<name>A0A9J7KXV0_BRAFL</name>
<feature type="region of interest" description="Disordered" evidence="7">
    <location>
        <begin position="490"/>
        <end position="757"/>
    </location>
</feature>
<comment type="similarity">
    <text evidence="1">Belongs to the liprin family. Liprin-beta subfamily.</text>
</comment>
<dbReference type="AlphaFoldDB" id="A0A9J7KXV0"/>
<dbReference type="Pfam" id="PF26022">
    <property type="entry name" value="CC_Liprin_beta"/>
    <property type="match status" value="1"/>
</dbReference>
<dbReference type="InterPro" id="IPR001660">
    <property type="entry name" value="SAM"/>
</dbReference>
<feature type="domain" description="SAM" evidence="8">
    <location>
        <begin position="984"/>
        <end position="1042"/>
    </location>
</feature>
<evidence type="ECO:0000256" key="2">
    <source>
        <dbReference type="ARBA" id="ARBA00022553"/>
    </source>
</evidence>
<dbReference type="RefSeq" id="XP_035672311.1">
    <property type="nucleotide sequence ID" value="XM_035816418.1"/>
</dbReference>
<evidence type="ECO:0000256" key="4">
    <source>
        <dbReference type="ARBA" id="ARBA00023054"/>
    </source>
</evidence>
<evidence type="ECO:0000256" key="5">
    <source>
        <dbReference type="ARBA" id="ARBA00060046"/>
    </source>
</evidence>
<feature type="coiled-coil region" evidence="6">
    <location>
        <begin position="170"/>
        <end position="267"/>
    </location>
</feature>
<dbReference type="InterPro" id="IPR013761">
    <property type="entry name" value="SAM/pointed_sf"/>
</dbReference>
<feature type="compositionally biased region" description="Polar residues" evidence="7">
    <location>
        <begin position="79"/>
        <end position="92"/>
    </location>
</feature>
<dbReference type="GO" id="GO:0007528">
    <property type="term" value="P:neuromuscular junction development"/>
    <property type="evidence" value="ECO:0000318"/>
    <property type="project" value="GO_Central"/>
</dbReference>
<feature type="compositionally biased region" description="Pro residues" evidence="7">
    <location>
        <begin position="560"/>
        <end position="569"/>
    </location>
</feature>
<feature type="compositionally biased region" description="Basic and acidic residues" evidence="7">
    <location>
        <begin position="397"/>
        <end position="438"/>
    </location>
</feature>
<feature type="region of interest" description="Disordered" evidence="7">
    <location>
        <begin position="39"/>
        <end position="98"/>
    </location>
</feature>
<dbReference type="Pfam" id="PF07647">
    <property type="entry name" value="SAM_2"/>
    <property type="match status" value="1"/>
</dbReference>
<gene>
    <name evidence="10" type="primary">LOC118413201</name>
</gene>
<dbReference type="CDD" id="cd09569">
    <property type="entry name" value="SAM_liprin-beta1_2_repeat3"/>
    <property type="match status" value="1"/>
</dbReference>
<feature type="region of interest" description="Disordered" evidence="7">
    <location>
        <begin position="862"/>
        <end position="881"/>
    </location>
</feature>
<feature type="compositionally biased region" description="Polar residues" evidence="7">
    <location>
        <begin position="525"/>
        <end position="534"/>
    </location>
</feature>
<sequence length="1266" mass="144064">MTTNIASTNMTTDASEMLAAALEQMDGIIADFVEKDLAIEESKPKTETSPPPSPSPEPLDNQDKQEETPKVNLSEPLVENNNNTSSSHTPGSKTEFFNGVIEPRSPQYTAEPSNEVLTLLDGAKSLLETMEENDQDTVMSQLPEGTRNYLTQWLRPNNSETKTNGHAYPSDGYEEKIQKLENDKESLILQVSVLTDQVEAQGEKIRELENGIEGQKDQQADTEEMLQQEILARSSLETQKLDLMAEVSNLKIQMASLDKERSDLEDKNQTAQFLFMECYELRTRVLCLMEVMEQWETSHLPSETLSDELQSTNQKLLRVEGQLKDFEEKSWDYQCLSCTRLSGDYSLLCTVCVKQAIMAKLASLKVKISSLQFERHEVEKKYKQAQMEVATLQSTLNERDSEVEELKAEMTELKRQKEEEKEKEEEKKTDEGDSEKVKRLKKQMVEKQEEYNNLKRAVESLMQANEEKDVKIEELKSSLNRYKRVQDMVLSASSPDEAPGRRWMELCPPTPPEQEPLEETLKETQSTSLPSLSKPSDAPKQAEEYSTRSLPRLYKRPVVSKPPPSPPPQQRIAKKDVRYLRLFQNRGYHSLPRLRKDPTPKPAMPDPAFTSTPINTNTEQLSIQELGTDTSHEGQVPSTINETPQTTVENIEAEQVEKEPVMESPPKPPRLRPQARSSSLEEIKVISDADKSPPPQSKFNTLPPKQKQPQQQQEPGLITRKGRGLGSFGKGFLKLRGGNKSTSAPNLSTPPRGRRPHLSRIEEIDGHATLGPNTQEIRLLSDDYSPYHDYRLVREARGGPWYLQAQTEAGSDSELDSISAHRAQPIKMEGDERFGYEPKKRGNTIKRFFGRLKRSASTTFNPDRDVEYEEPSPFRRGGRYRATAGPRLGWSRDLKPTTDLDTPFAKWDPDQVCQWLHEQGLGMYVGNARGYVKRGETLLRSSPHDLERELGIKNYLHRKKLQLALQAIGSEDTSKMGELDHNWVTRWLDDVGLPQYKDPFNEARIDGRMLNYMTVDDLFKLNMTNVLHHLSFKRAIQVLRLQNFEPNCLRRRPTEETWQNGAEVMLWTNHRVMEWLRCVDLSEYAPNLRGSGVHGGLMVLEAKFNAETLAHLLSIPPNKTLLRRHLSTHFTQLVGAEIQRYKREHQEGPGYIPIKATDKMKPRKRSFSFTRKSRGQSHDYVCPMDCDFPVELSPGRGQPGFRGEVRAANLQHRQEPVSDDLDQEVPEVRIDEQAVQQIGAFSAEINTLTNMLSDDNFSPSSGASDA</sequence>
<feature type="compositionally biased region" description="Low complexity" evidence="7">
    <location>
        <begin position="703"/>
        <end position="713"/>
    </location>
</feature>
<organism evidence="9 10">
    <name type="scientific">Branchiostoma floridae</name>
    <name type="common">Florida lancelet</name>
    <name type="synonym">Amphioxus</name>
    <dbReference type="NCBI Taxonomy" id="7739"/>
    <lineage>
        <taxon>Eukaryota</taxon>
        <taxon>Metazoa</taxon>
        <taxon>Chordata</taxon>
        <taxon>Cephalochordata</taxon>
        <taxon>Leptocardii</taxon>
        <taxon>Amphioxiformes</taxon>
        <taxon>Branchiostomatidae</taxon>
        <taxon>Branchiostoma</taxon>
    </lineage>
</organism>
<feature type="compositionally biased region" description="Polar residues" evidence="7">
    <location>
        <begin position="636"/>
        <end position="649"/>
    </location>
</feature>
<proteinExistence type="inferred from homology"/>
<dbReference type="SUPFAM" id="SSF47769">
    <property type="entry name" value="SAM/Pointed domain"/>
    <property type="match status" value="3"/>
</dbReference>
<evidence type="ECO:0000313" key="9">
    <source>
        <dbReference type="Proteomes" id="UP000001554"/>
    </source>
</evidence>
<dbReference type="PANTHER" id="PTHR12587">
    <property type="entry name" value="LAR INTERACTING PROTEIN LIP -RELATED PROTEIN"/>
    <property type="match status" value="1"/>
</dbReference>
<dbReference type="InterPro" id="IPR058914">
    <property type="entry name" value="LIPB1/2_CC"/>
</dbReference>
<keyword evidence="3" id="KW-0677">Repeat</keyword>
<dbReference type="GO" id="GO:0048786">
    <property type="term" value="C:presynaptic active zone"/>
    <property type="evidence" value="ECO:0000318"/>
    <property type="project" value="GO_Central"/>
</dbReference>
<dbReference type="GO" id="GO:0005829">
    <property type="term" value="C:cytosol"/>
    <property type="evidence" value="ECO:0007669"/>
    <property type="project" value="UniProtKB-ARBA"/>
</dbReference>
<keyword evidence="4 6" id="KW-0175">Coiled coil</keyword>
<dbReference type="Proteomes" id="UP000001554">
    <property type="component" value="Chromosome 4"/>
</dbReference>
<keyword evidence="2" id="KW-0597">Phosphoprotein</keyword>
<keyword evidence="9" id="KW-1185">Reference proteome</keyword>
<feature type="domain" description="SAM" evidence="8">
    <location>
        <begin position="907"/>
        <end position="971"/>
    </location>
</feature>
<dbReference type="PANTHER" id="PTHR12587:SF14">
    <property type="entry name" value="AT31531P"/>
    <property type="match status" value="1"/>
</dbReference>
<accession>A0A9J7KXV0</accession>
<evidence type="ECO:0000256" key="6">
    <source>
        <dbReference type="SAM" id="Coils"/>
    </source>
</evidence>
<dbReference type="FunFam" id="1.10.150.50:FF:000005">
    <property type="entry name" value="Liprin-beta-1 isoform 1"/>
    <property type="match status" value="1"/>
</dbReference>
<dbReference type="InterPro" id="IPR037619">
    <property type="entry name" value="LIPB1/2_SAM_3rd"/>
</dbReference>
<evidence type="ECO:0000256" key="7">
    <source>
        <dbReference type="SAM" id="MobiDB-lite"/>
    </source>
</evidence>
<dbReference type="CDD" id="cd09566">
    <property type="entry name" value="SAM_liprin-beta1_2_repeat2"/>
    <property type="match status" value="1"/>
</dbReference>
<reference evidence="9" key="1">
    <citation type="journal article" date="2020" name="Nat. Ecol. Evol.">
        <title>Deeply conserved synteny resolves early events in vertebrate evolution.</title>
        <authorList>
            <person name="Simakov O."/>
            <person name="Marletaz F."/>
            <person name="Yue J.X."/>
            <person name="O'Connell B."/>
            <person name="Jenkins J."/>
            <person name="Brandt A."/>
            <person name="Calef R."/>
            <person name="Tung C.H."/>
            <person name="Huang T.K."/>
            <person name="Schmutz J."/>
            <person name="Satoh N."/>
            <person name="Yu J.K."/>
            <person name="Putnam N.H."/>
            <person name="Green R.E."/>
            <person name="Rokhsar D.S."/>
        </authorList>
    </citation>
    <scope>NUCLEOTIDE SEQUENCE [LARGE SCALE GENOMIC DNA]</scope>
    <source>
        <strain evidence="9">S238N-H82</strain>
    </source>
</reference>
<dbReference type="CDD" id="cd09563">
    <property type="entry name" value="SAM_liprin-beta1_2_repeat1"/>
    <property type="match status" value="1"/>
</dbReference>
<dbReference type="FunFam" id="1.10.150.50:FF:000017">
    <property type="entry name" value="Liprin-beta-1 isoform 1"/>
    <property type="match status" value="1"/>
</dbReference>
<dbReference type="SMART" id="SM00454">
    <property type="entry name" value="SAM"/>
    <property type="match status" value="3"/>
</dbReference>
<feature type="region of interest" description="Disordered" evidence="7">
    <location>
        <begin position="396"/>
        <end position="438"/>
    </location>
</feature>
<dbReference type="Pfam" id="PF00536">
    <property type="entry name" value="SAM_1"/>
    <property type="match status" value="2"/>
</dbReference>
<feature type="compositionally biased region" description="Polar residues" evidence="7">
    <location>
        <begin position="609"/>
        <end position="629"/>
    </location>
</feature>
<dbReference type="KEGG" id="bfo:118413201"/>